<proteinExistence type="predicted"/>
<feature type="domain" description="Protein-arginine deiminase C-terminal" evidence="2">
    <location>
        <begin position="182"/>
        <end position="611"/>
    </location>
</feature>
<feature type="signal peptide" evidence="1">
    <location>
        <begin position="1"/>
        <end position="21"/>
    </location>
</feature>
<dbReference type="Gene3D" id="3.75.10.10">
    <property type="entry name" value="L-arginine/glycine Amidinotransferase, Chain A"/>
    <property type="match status" value="1"/>
</dbReference>
<dbReference type="SUPFAM" id="SSF55909">
    <property type="entry name" value="Pentein"/>
    <property type="match status" value="1"/>
</dbReference>
<reference evidence="3 4" key="1">
    <citation type="submission" date="2014-02" db="EMBL/GenBank/DDBJ databases">
        <title>The genome sequence of the entomopathogenic fungus Metarhizium robertsii ARSEF 2575.</title>
        <authorList>
            <person name="Giuliano Garisto Donzelli B."/>
            <person name="Roe B.A."/>
            <person name="Macmil S.L."/>
            <person name="Krasnoff S.B."/>
            <person name="Gibson D.M."/>
        </authorList>
    </citation>
    <scope>NUCLEOTIDE SEQUENCE [LARGE SCALE GENOMIC DNA]</scope>
    <source>
        <strain evidence="3 4">ARSEF 2575</strain>
    </source>
</reference>
<protein>
    <submittedName>
        <fullName evidence="3">Protein-arginine deiminase</fullName>
    </submittedName>
</protein>
<dbReference type="PANTHER" id="PTHR10837">
    <property type="entry name" value="PEPTIDYLARGININE DEIMINASE"/>
    <property type="match status" value="1"/>
</dbReference>
<gene>
    <name evidence="3" type="ORF">X797_009345</name>
</gene>
<dbReference type="EMBL" id="JELW01000035">
    <property type="protein sequence ID" value="EXU97625.1"/>
    <property type="molecule type" value="Genomic_DNA"/>
</dbReference>
<dbReference type="InterPro" id="IPR036556">
    <property type="entry name" value="PAD_central_sf"/>
</dbReference>
<keyword evidence="1" id="KW-0732">Signal</keyword>
<dbReference type="SUPFAM" id="SSF110083">
    <property type="entry name" value="Peptidylarginine deiminase Pad4, middle domain"/>
    <property type="match status" value="1"/>
</dbReference>
<name>A0A014PM08_9HYPO</name>
<dbReference type="PANTHER" id="PTHR10837:SF8">
    <property type="entry name" value="PROTEIN-ARGININE DEIMINASE"/>
    <property type="match status" value="1"/>
</dbReference>
<dbReference type="Proteomes" id="UP000030151">
    <property type="component" value="Unassembled WGS sequence"/>
</dbReference>
<accession>A0A014PM08</accession>
<comment type="caution">
    <text evidence="3">The sequence shown here is derived from an EMBL/GenBank/DDBJ whole genome shotgun (WGS) entry which is preliminary data.</text>
</comment>
<evidence type="ECO:0000259" key="2">
    <source>
        <dbReference type="Pfam" id="PF03068"/>
    </source>
</evidence>
<dbReference type="AlphaFoldDB" id="A0A014PM08"/>
<evidence type="ECO:0000313" key="4">
    <source>
        <dbReference type="Proteomes" id="UP000030151"/>
    </source>
</evidence>
<dbReference type="InterPro" id="IPR004303">
    <property type="entry name" value="PAD"/>
</dbReference>
<dbReference type="OrthoDB" id="5102063at2759"/>
<dbReference type="Pfam" id="PF03068">
    <property type="entry name" value="PAD"/>
    <property type="match status" value="1"/>
</dbReference>
<evidence type="ECO:0000313" key="3">
    <source>
        <dbReference type="EMBL" id="EXU97625.1"/>
    </source>
</evidence>
<dbReference type="HOGENOM" id="CLU_015851_0_0_1"/>
<dbReference type="GO" id="GO:0005737">
    <property type="term" value="C:cytoplasm"/>
    <property type="evidence" value="ECO:0007669"/>
    <property type="project" value="InterPro"/>
</dbReference>
<sequence>MHKAVVLTLGVLAITCHALQAIILADTNRDGKVDMNGNSDDALKSIWTEERGAIFMANIADTNRRCSARNNSNHLDRCHDASDNILRNSKYLAPLRTVADGALSDAARGKIFVPGKYAEKNVRIFHKSGGNWNYVNKSYVFSPPDLRAGLELGIDARDVGRPKGWDGMAMVNFVLTDQEQSANDTVALRVAPILIPHDKRRLEKMSVSTHKRYPNWELFAEHLQKYLVDRRFEEPVTRIDSLHGWAHDHFKAGYTSMPGPDGPISLRVYLKGCLEGPEGERVFADMRGDSAGAVRHHETSELDSDQLGNIEIIPPYSHNGANYPAGRAVMGFARFMSGHKPPKILKFLQAQKFQHPFTLDHSWLYRGQIADYMQFVPANTSRGWAMIVADPVATLNLFKKAKKDGHGENIAISHHSFLRPEPEKDCDKMTISQLLRLPLIRKTTEWSGKTIAHNVNVIKNETGITEDDIVRVPTLFYSYDGLTTLRQMYCMGNRYYVAPKSMALKTKRWFHYLWNMAKNFFELARATPWPSKSLYPTATNGIYFENFQYLSPQPFGPLIDGSDIFVEAIRQAFGKVGVNVTFFENWVIQHVRDGGIERAVNVERDIFQKWWTMDGADETPQREVAPENHTEHQRA</sequence>
<evidence type="ECO:0000256" key="1">
    <source>
        <dbReference type="SAM" id="SignalP"/>
    </source>
</evidence>
<dbReference type="eggNOG" id="ENOG502QVJA">
    <property type="taxonomic scope" value="Eukaryota"/>
</dbReference>
<dbReference type="InterPro" id="IPR013530">
    <property type="entry name" value="PAD_C"/>
</dbReference>
<dbReference type="GO" id="GO:0004668">
    <property type="term" value="F:protein-arginine deiminase activity"/>
    <property type="evidence" value="ECO:0007669"/>
    <property type="project" value="InterPro"/>
</dbReference>
<organism evidence="3 4">
    <name type="scientific">Metarhizium robertsii</name>
    <dbReference type="NCBI Taxonomy" id="568076"/>
    <lineage>
        <taxon>Eukaryota</taxon>
        <taxon>Fungi</taxon>
        <taxon>Dikarya</taxon>
        <taxon>Ascomycota</taxon>
        <taxon>Pezizomycotina</taxon>
        <taxon>Sordariomycetes</taxon>
        <taxon>Hypocreomycetidae</taxon>
        <taxon>Hypocreales</taxon>
        <taxon>Clavicipitaceae</taxon>
        <taxon>Metarhizium</taxon>
    </lineage>
</organism>
<dbReference type="GO" id="GO:0005509">
    <property type="term" value="F:calcium ion binding"/>
    <property type="evidence" value="ECO:0007669"/>
    <property type="project" value="InterPro"/>
</dbReference>
<feature type="chain" id="PRO_5001474810" evidence="1">
    <location>
        <begin position="22"/>
        <end position="635"/>
    </location>
</feature>